<evidence type="ECO:0000313" key="2">
    <source>
        <dbReference type="Proteomes" id="UP000265520"/>
    </source>
</evidence>
<dbReference type="Proteomes" id="UP000265520">
    <property type="component" value="Unassembled WGS sequence"/>
</dbReference>
<accession>A0A392TSD8</accession>
<protein>
    <submittedName>
        <fullName evidence="1">Uncharacterized protein</fullName>
    </submittedName>
</protein>
<feature type="non-terminal residue" evidence="1">
    <location>
        <position position="1"/>
    </location>
</feature>
<dbReference type="AlphaFoldDB" id="A0A392TSD8"/>
<organism evidence="1 2">
    <name type="scientific">Trifolium medium</name>
    <dbReference type="NCBI Taxonomy" id="97028"/>
    <lineage>
        <taxon>Eukaryota</taxon>
        <taxon>Viridiplantae</taxon>
        <taxon>Streptophyta</taxon>
        <taxon>Embryophyta</taxon>
        <taxon>Tracheophyta</taxon>
        <taxon>Spermatophyta</taxon>
        <taxon>Magnoliopsida</taxon>
        <taxon>eudicotyledons</taxon>
        <taxon>Gunneridae</taxon>
        <taxon>Pentapetalae</taxon>
        <taxon>rosids</taxon>
        <taxon>fabids</taxon>
        <taxon>Fabales</taxon>
        <taxon>Fabaceae</taxon>
        <taxon>Papilionoideae</taxon>
        <taxon>50 kb inversion clade</taxon>
        <taxon>NPAAA clade</taxon>
        <taxon>Hologalegina</taxon>
        <taxon>IRL clade</taxon>
        <taxon>Trifolieae</taxon>
        <taxon>Trifolium</taxon>
    </lineage>
</organism>
<dbReference type="EMBL" id="LXQA010640116">
    <property type="protein sequence ID" value="MCI63604.1"/>
    <property type="molecule type" value="Genomic_DNA"/>
</dbReference>
<comment type="caution">
    <text evidence="1">The sequence shown here is derived from an EMBL/GenBank/DDBJ whole genome shotgun (WGS) entry which is preliminary data.</text>
</comment>
<keyword evidence="2" id="KW-1185">Reference proteome</keyword>
<proteinExistence type="predicted"/>
<evidence type="ECO:0000313" key="1">
    <source>
        <dbReference type="EMBL" id="MCI63604.1"/>
    </source>
</evidence>
<sequence length="64" mass="7517">PKSWADICEEEDLQRKKNDKKLEEEINNRLQEAKNGQPDQQKNLVDEQMGKLVYVIFDGPMKDV</sequence>
<name>A0A392TSD8_9FABA</name>
<reference evidence="1 2" key="1">
    <citation type="journal article" date="2018" name="Front. Plant Sci.">
        <title>Red Clover (Trifolium pratense) and Zigzag Clover (T. medium) - A Picture of Genomic Similarities and Differences.</title>
        <authorList>
            <person name="Dluhosova J."/>
            <person name="Istvanek J."/>
            <person name="Nedelnik J."/>
            <person name="Repkova J."/>
        </authorList>
    </citation>
    <scope>NUCLEOTIDE SEQUENCE [LARGE SCALE GENOMIC DNA]</scope>
    <source>
        <strain evidence="2">cv. 10/8</strain>
        <tissue evidence="1">Leaf</tissue>
    </source>
</reference>